<accession>A0A484H228</accession>
<feature type="region of interest" description="Disordered" evidence="1">
    <location>
        <begin position="49"/>
        <end position="84"/>
    </location>
</feature>
<organism evidence="2 3">
    <name type="scientific">Sousa chinensis</name>
    <name type="common">Indo-pacific humpbacked dolphin</name>
    <name type="synonym">Steno chinensis</name>
    <dbReference type="NCBI Taxonomy" id="103600"/>
    <lineage>
        <taxon>Eukaryota</taxon>
        <taxon>Metazoa</taxon>
        <taxon>Chordata</taxon>
        <taxon>Craniata</taxon>
        <taxon>Vertebrata</taxon>
        <taxon>Euteleostomi</taxon>
        <taxon>Mammalia</taxon>
        <taxon>Eutheria</taxon>
        <taxon>Laurasiatheria</taxon>
        <taxon>Artiodactyla</taxon>
        <taxon>Whippomorpha</taxon>
        <taxon>Cetacea</taxon>
        <taxon>Odontoceti</taxon>
        <taxon>Delphinidae</taxon>
        <taxon>Sousa</taxon>
    </lineage>
</organism>
<sequence length="112" mass="11857">MLAGQWGRTFDGLWLLGGPEVCRREAYGAEATVGIGVWDGSWGVGTSGHEVLRAPGRGPAPGADPGPRGAPLYSEHRGSFSSHSWPRRLALGGGGALHFLTLTFKGRKYNNL</sequence>
<dbReference type="AlphaFoldDB" id="A0A484H228"/>
<dbReference type="EMBL" id="QWLN02001190">
    <property type="protein sequence ID" value="TEA41506.1"/>
    <property type="molecule type" value="Genomic_DNA"/>
</dbReference>
<proteinExistence type="predicted"/>
<feature type="non-terminal residue" evidence="2">
    <location>
        <position position="112"/>
    </location>
</feature>
<name>A0A484H228_SOUCH</name>
<evidence type="ECO:0000313" key="3">
    <source>
        <dbReference type="Proteomes" id="UP000295264"/>
    </source>
</evidence>
<evidence type="ECO:0000256" key="1">
    <source>
        <dbReference type="SAM" id="MobiDB-lite"/>
    </source>
</evidence>
<evidence type="ECO:0000313" key="2">
    <source>
        <dbReference type="EMBL" id="TEA41506.1"/>
    </source>
</evidence>
<reference evidence="2 3" key="1">
    <citation type="journal article" date="2018" name="Genomics">
        <title>Molecular footprints of inshore aquatic adaptation in Indo-Pacific humpback dolphin (Sousa chinensis).</title>
        <authorList>
            <person name="Ming Y."/>
            <person name="Jian J."/>
            <person name="Yu F."/>
            <person name="Yu X."/>
            <person name="Wang J."/>
            <person name="Liu W."/>
        </authorList>
    </citation>
    <scope>NUCLEOTIDE SEQUENCE [LARGE SCALE GENOMIC DNA]</scope>
    <source>
        <strain evidence="2">MY-2018</strain>
        <tissue evidence="2">Skin</tissue>
    </source>
</reference>
<keyword evidence="3" id="KW-1185">Reference proteome</keyword>
<feature type="compositionally biased region" description="Low complexity" evidence="1">
    <location>
        <begin position="53"/>
        <end position="71"/>
    </location>
</feature>
<comment type="caution">
    <text evidence="2">The sequence shown here is derived from an EMBL/GenBank/DDBJ whole genome shotgun (WGS) entry which is preliminary data.</text>
</comment>
<dbReference type="Proteomes" id="UP000295264">
    <property type="component" value="Unassembled WGS sequence"/>
</dbReference>
<protein>
    <submittedName>
        <fullName evidence="2">Uncharacterized protein</fullName>
    </submittedName>
</protein>
<gene>
    <name evidence="2" type="ORF">DBR06_SOUSAS27010058</name>
</gene>